<proteinExistence type="predicted"/>
<dbReference type="EMBL" id="CH963846">
    <property type="protein sequence ID" value="EDW72529.2"/>
    <property type="molecule type" value="Genomic_DNA"/>
</dbReference>
<evidence type="ECO:0000313" key="2">
    <source>
        <dbReference type="EMBL" id="EDW72529.2"/>
    </source>
</evidence>
<dbReference type="HOGENOM" id="CLU_168496_0_0_1"/>
<name>B4MK90_DROWI</name>
<keyword evidence="3" id="KW-1185">Reference proteome</keyword>
<dbReference type="AlphaFoldDB" id="B4MK90"/>
<dbReference type="Proteomes" id="UP000007798">
    <property type="component" value="Unassembled WGS sequence"/>
</dbReference>
<dbReference type="InParanoid" id="B4MK90"/>
<reference evidence="2 3" key="1">
    <citation type="journal article" date="2007" name="Nature">
        <title>Evolution of genes and genomes on the Drosophila phylogeny.</title>
        <authorList>
            <consortium name="Drosophila 12 Genomes Consortium"/>
            <person name="Clark A.G."/>
            <person name="Eisen M.B."/>
            <person name="Smith D.R."/>
            <person name="Bergman C.M."/>
            <person name="Oliver B."/>
            <person name="Markow T.A."/>
            <person name="Kaufman T.C."/>
            <person name="Kellis M."/>
            <person name="Gelbart W."/>
            <person name="Iyer V.N."/>
            <person name="Pollard D.A."/>
            <person name="Sackton T.B."/>
            <person name="Larracuente A.M."/>
            <person name="Singh N.D."/>
            <person name="Abad J.P."/>
            <person name="Abt D.N."/>
            <person name="Adryan B."/>
            <person name="Aguade M."/>
            <person name="Akashi H."/>
            <person name="Anderson W.W."/>
            <person name="Aquadro C.F."/>
            <person name="Ardell D.H."/>
            <person name="Arguello R."/>
            <person name="Artieri C.G."/>
            <person name="Barbash D.A."/>
            <person name="Barker D."/>
            <person name="Barsanti P."/>
            <person name="Batterham P."/>
            <person name="Batzoglou S."/>
            <person name="Begun D."/>
            <person name="Bhutkar A."/>
            <person name="Blanco E."/>
            <person name="Bosak S.A."/>
            <person name="Bradley R.K."/>
            <person name="Brand A.D."/>
            <person name="Brent M.R."/>
            <person name="Brooks A.N."/>
            <person name="Brown R.H."/>
            <person name="Butlin R.K."/>
            <person name="Caggese C."/>
            <person name="Calvi B.R."/>
            <person name="Bernardo de Carvalho A."/>
            <person name="Caspi A."/>
            <person name="Castrezana S."/>
            <person name="Celniker S.E."/>
            <person name="Chang J.L."/>
            <person name="Chapple C."/>
            <person name="Chatterji S."/>
            <person name="Chinwalla A."/>
            <person name="Civetta A."/>
            <person name="Clifton S.W."/>
            <person name="Comeron J.M."/>
            <person name="Costello J.C."/>
            <person name="Coyne J.A."/>
            <person name="Daub J."/>
            <person name="David R.G."/>
            <person name="Delcher A.L."/>
            <person name="Delehaunty K."/>
            <person name="Do C.B."/>
            <person name="Ebling H."/>
            <person name="Edwards K."/>
            <person name="Eickbush T."/>
            <person name="Evans J.D."/>
            <person name="Filipski A."/>
            <person name="Findeiss S."/>
            <person name="Freyhult E."/>
            <person name="Fulton L."/>
            <person name="Fulton R."/>
            <person name="Garcia A.C."/>
            <person name="Gardiner A."/>
            <person name="Garfield D.A."/>
            <person name="Garvin B.E."/>
            <person name="Gibson G."/>
            <person name="Gilbert D."/>
            <person name="Gnerre S."/>
            <person name="Godfrey J."/>
            <person name="Good R."/>
            <person name="Gotea V."/>
            <person name="Gravely B."/>
            <person name="Greenberg A.J."/>
            <person name="Griffiths-Jones S."/>
            <person name="Gross S."/>
            <person name="Guigo R."/>
            <person name="Gustafson E.A."/>
            <person name="Haerty W."/>
            <person name="Hahn M.W."/>
            <person name="Halligan D.L."/>
            <person name="Halpern A.L."/>
            <person name="Halter G.M."/>
            <person name="Han M.V."/>
            <person name="Heger A."/>
            <person name="Hillier L."/>
            <person name="Hinrichs A.S."/>
            <person name="Holmes I."/>
            <person name="Hoskins R.A."/>
            <person name="Hubisz M.J."/>
            <person name="Hultmark D."/>
            <person name="Huntley M.A."/>
            <person name="Jaffe D.B."/>
            <person name="Jagadeeshan S."/>
            <person name="Jeck W.R."/>
            <person name="Johnson J."/>
            <person name="Jones C.D."/>
            <person name="Jordan W.C."/>
            <person name="Karpen G.H."/>
            <person name="Kataoka E."/>
            <person name="Keightley P.D."/>
            <person name="Kheradpour P."/>
            <person name="Kirkness E.F."/>
            <person name="Koerich L.B."/>
            <person name="Kristiansen K."/>
            <person name="Kudrna D."/>
            <person name="Kulathinal R.J."/>
            <person name="Kumar S."/>
            <person name="Kwok R."/>
            <person name="Lander E."/>
            <person name="Langley C.H."/>
            <person name="Lapoint R."/>
            <person name="Lazzaro B.P."/>
            <person name="Lee S.J."/>
            <person name="Levesque L."/>
            <person name="Li R."/>
            <person name="Lin C.F."/>
            <person name="Lin M.F."/>
            <person name="Lindblad-Toh K."/>
            <person name="Llopart A."/>
            <person name="Long M."/>
            <person name="Low L."/>
            <person name="Lozovsky E."/>
            <person name="Lu J."/>
            <person name="Luo M."/>
            <person name="Machado C.A."/>
            <person name="Makalowski W."/>
            <person name="Marzo M."/>
            <person name="Matsuda M."/>
            <person name="Matzkin L."/>
            <person name="McAllister B."/>
            <person name="McBride C.S."/>
            <person name="McKernan B."/>
            <person name="McKernan K."/>
            <person name="Mendez-Lago M."/>
            <person name="Minx P."/>
            <person name="Mollenhauer M.U."/>
            <person name="Montooth K."/>
            <person name="Mount S.M."/>
            <person name="Mu X."/>
            <person name="Myers E."/>
            <person name="Negre B."/>
            <person name="Newfeld S."/>
            <person name="Nielsen R."/>
            <person name="Noor M.A."/>
            <person name="O'Grady P."/>
            <person name="Pachter L."/>
            <person name="Papaceit M."/>
            <person name="Parisi M.J."/>
            <person name="Parisi M."/>
            <person name="Parts L."/>
            <person name="Pedersen J.S."/>
            <person name="Pesole G."/>
            <person name="Phillippy A.M."/>
            <person name="Ponting C.P."/>
            <person name="Pop M."/>
            <person name="Porcelli D."/>
            <person name="Powell J.R."/>
            <person name="Prohaska S."/>
            <person name="Pruitt K."/>
            <person name="Puig M."/>
            <person name="Quesneville H."/>
            <person name="Ram K.R."/>
            <person name="Rand D."/>
            <person name="Rasmussen M.D."/>
            <person name="Reed L.K."/>
            <person name="Reenan R."/>
            <person name="Reily A."/>
            <person name="Remington K.A."/>
            <person name="Rieger T.T."/>
            <person name="Ritchie M.G."/>
            <person name="Robin C."/>
            <person name="Rogers Y.H."/>
            <person name="Rohde C."/>
            <person name="Rozas J."/>
            <person name="Rubenfield M.J."/>
            <person name="Ruiz A."/>
            <person name="Russo S."/>
            <person name="Salzberg S.L."/>
            <person name="Sanchez-Gracia A."/>
            <person name="Saranga D.J."/>
            <person name="Sato H."/>
            <person name="Schaeffer S.W."/>
            <person name="Schatz M.C."/>
            <person name="Schlenke T."/>
            <person name="Schwartz R."/>
            <person name="Segarra C."/>
            <person name="Singh R.S."/>
            <person name="Sirot L."/>
            <person name="Sirota M."/>
            <person name="Sisneros N.B."/>
            <person name="Smith C.D."/>
            <person name="Smith T.F."/>
            <person name="Spieth J."/>
            <person name="Stage D.E."/>
            <person name="Stark A."/>
            <person name="Stephan W."/>
            <person name="Strausberg R.L."/>
            <person name="Strempel S."/>
            <person name="Sturgill D."/>
            <person name="Sutton G."/>
            <person name="Sutton G.G."/>
            <person name="Tao W."/>
            <person name="Teichmann S."/>
            <person name="Tobari Y.N."/>
            <person name="Tomimura Y."/>
            <person name="Tsolas J.M."/>
            <person name="Valente V.L."/>
            <person name="Venter E."/>
            <person name="Venter J.C."/>
            <person name="Vicario S."/>
            <person name="Vieira F.G."/>
            <person name="Vilella A.J."/>
            <person name="Villasante A."/>
            <person name="Walenz B."/>
            <person name="Wang J."/>
            <person name="Wasserman M."/>
            <person name="Watts T."/>
            <person name="Wilson D."/>
            <person name="Wilson R.K."/>
            <person name="Wing R.A."/>
            <person name="Wolfner M.F."/>
            <person name="Wong A."/>
            <person name="Wong G.K."/>
            <person name="Wu C.I."/>
            <person name="Wu G."/>
            <person name="Yamamoto D."/>
            <person name="Yang H.P."/>
            <person name="Yang S.P."/>
            <person name="Yorke J.A."/>
            <person name="Yoshida K."/>
            <person name="Zdobnov E."/>
            <person name="Zhang P."/>
            <person name="Zhang Y."/>
            <person name="Zimin A.V."/>
            <person name="Baldwin J."/>
            <person name="Abdouelleil A."/>
            <person name="Abdulkadir J."/>
            <person name="Abebe A."/>
            <person name="Abera B."/>
            <person name="Abreu J."/>
            <person name="Acer S.C."/>
            <person name="Aftuck L."/>
            <person name="Alexander A."/>
            <person name="An P."/>
            <person name="Anderson E."/>
            <person name="Anderson S."/>
            <person name="Arachi H."/>
            <person name="Azer M."/>
            <person name="Bachantsang P."/>
            <person name="Barry A."/>
            <person name="Bayul T."/>
            <person name="Berlin A."/>
            <person name="Bessette D."/>
            <person name="Bloom T."/>
            <person name="Blye J."/>
            <person name="Boguslavskiy L."/>
            <person name="Bonnet C."/>
            <person name="Boukhgalter B."/>
            <person name="Bourzgui I."/>
            <person name="Brown A."/>
            <person name="Cahill P."/>
            <person name="Channer S."/>
            <person name="Cheshatsang Y."/>
            <person name="Chuda L."/>
            <person name="Citroen M."/>
            <person name="Collymore A."/>
            <person name="Cooke P."/>
            <person name="Costello M."/>
            <person name="D'Aco K."/>
            <person name="Daza R."/>
            <person name="De Haan G."/>
            <person name="DeGray S."/>
            <person name="DeMaso C."/>
            <person name="Dhargay N."/>
            <person name="Dooley K."/>
            <person name="Dooley E."/>
            <person name="Doricent M."/>
            <person name="Dorje P."/>
            <person name="Dorjee K."/>
            <person name="Dupes A."/>
            <person name="Elong R."/>
            <person name="Falk J."/>
            <person name="Farina A."/>
            <person name="Faro S."/>
            <person name="Ferguson D."/>
            <person name="Fisher S."/>
            <person name="Foley C.D."/>
            <person name="Franke A."/>
            <person name="Friedrich D."/>
            <person name="Gadbois L."/>
            <person name="Gearin G."/>
            <person name="Gearin C.R."/>
            <person name="Giannoukos G."/>
            <person name="Goode T."/>
            <person name="Graham J."/>
            <person name="Grandbois E."/>
            <person name="Grewal S."/>
            <person name="Gyaltsen K."/>
            <person name="Hafez N."/>
            <person name="Hagos B."/>
            <person name="Hall J."/>
            <person name="Henson C."/>
            <person name="Hollinger A."/>
            <person name="Honan T."/>
            <person name="Huard M.D."/>
            <person name="Hughes L."/>
            <person name="Hurhula B."/>
            <person name="Husby M.E."/>
            <person name="Kamat A."/>
            <person name="Kanga B."/>
            <person name="Kashin S."/>
            <person name="Khazanovich D."/>
            <person name="Kisner P."/>
            <person name="Lance K."/>
            <person name="Lara M."/>
            <person name="Lee W."/>
            <person name="Lennon N."/>
            <person name="Letendre F."/>
            <person name="LeVine R."/>
            <person name="Lipovsky A."/>
            <person name="Liu X."/>
            <person name="Liu J."/>
            <person name="Liu S."/>
            <person name="Lokyitsang T."/>
            <person name="Lokyitsang Y."/>
            <person name="Lubonja R."/>
            <person name="Lui A."/>
            <person name="MacDonald P."/>
            <person name="Magnisalis V."/>
            <person name="Maru K."/>
            <person name="Matthews C."/>
            <person name="McCusker W."/>
            <person name="McDonough S."/>
            <person name="Mehta T."/>
            <person name="Meldrim J."/>
            <person name="Meneus L."/>
            <person name="Mihai O."/>
            <person name="Mihalev A."/>
            <person name="Mihova T."/>
            <person name="Mittelman R."/>
            <person name="Mlenga V."/>
            <person name="Montmayeur A."/>
            <person name="Mulrain L."/>
            <person name="Navidi A."/>
            <person name="Naylor J."/>
            <person name="Negash T."/>
            <person name="Nguyen T."/>
            <person name="Nguyen N."/>
            <person name="Nicol R."/>
            <person name="Norbu C."/>
            <person name="Norbu N."/>
            <person name="Novod N."/>
            <person name="O'Neill B."/>
            <person name="Osman S."/>
            <person name="Markiewicz E."/>
            <person name="Oyono O.L."/>
            <person name="Patti C."/>
            <person name="Phunkhang P."/>
            <person name="Pierre F."/>
            <person name="Priest M."/>
            <person name="Raghuraman S."/>
            <person name="Rege F."/>
            <person name="Reyes R."/>
            <person name="Rise C."/>
            <person name="Rogov P."/>
            <person name="Ross K."/>
            <person name="Ryan E."/>
            <person name="Settipalli S."/>
            <person name="Shea T."/>
            <person name="Sherpa N."/>
            <person name="Shi L."/>
            <person name="Shih D."/>
            <person name="Sparrow T."/>
            <person name="Spaulding J."/>
            <person name="Stalker J."/>
            <person name="Stange-Thomann N."/>
            <person name="Stavropoulos S."/>
            <person name="Stone C."/>
            <person name="Strader C."/>
            <person name="Tesfaye S."/>
            <person name="Thomson T."/>
            <person name="Thoulutsang Y."/>
            <person name="Thoulutsang D."/>
            <person name="Topham K."/>
            <person name="Topping I."/>
            <person name="Tsamla T."/>
            <person name="Vassiliev H."/>
            <person name="Vo A."/>
            <person name="Wangchuk T."/>
            <person name="Wangdi T."/>
            <person name="Weiand M."/>
            <person name="Wilkinson J."/>
            <person name="Wilson A."/>
            <person name="Yadav S."/>
            <person name="Young G."/>
            <person name="Yu Q."/>
            <person name="Zembek L."/>
            <person name="Zhong D."/>
            <person name="Zimmer A."/>
            <person name="Zwirko Z."/>
            <person name="Jaffe D.B."/>
            <person name="Alvarez P."/>
            <person name="Brockman W."/>
            <person name="Butler J."/>
            <person name="Chin C."/>
            <person name="Gnerre S."/>
            <person name="Grabherr M."/>
            <person name="Kleber M."/>
            <person name="Mauceli E."/>
            <person name="MacCallum I."/>
        </authorList>
    </citation>
    <scope>NUCLEOTIDE SEQUENCE [LARGE SCALE GENOMIC DNA]</scope>
    <source>
        <strain evidence="3">Tucson 14030-0811.24</strain>
    </source>
</reference>
<dbReference type="OrthoDB" id="7867543at2759"/>
<accession>B4MK90</accession>
<keyword evidence="1" id="KW-0732">Signal</keyword>
<evidence type="ECO:0000313" key="3">
    <source>
        <dbReference type="Proteomes" id="UP000007798"/>
    </source>
</evidence>
<gene>
    <name evidence="2" type="primary">Dwil\GK20654</name>
    <name evidence="2" type="ORF">Dwil_GK20654</name>
</gene>
<evidence type="ECO:0000256" key="1">
    <source>
        <dbReference type="SAM" id="SignalP"/>
    </source>
</evidence>
<protein>
    <submittedName>
        <fullName evidence="2">Uncharacterized protein</fullName>
    </submittedName>
</protein>
<organism evidence="2 3">
    <name type="scientific">Drosophila willistoni</name>
    <name type="common">Fruit fly</name>
    <dbReference type="NCBI Taxonomy" id="7260"/>
    <lineage>
        <taxon>Eukaryota</taxon>
        <taxon>Metazoa</taxon>
        <taxon>Ecdysozoa</taxon>
        <taxon>Arthropoda</taxon>
        <taxon>Hexapoda</taxon>
        <taxon>Insecta</taxon>
        <taxon>Pterygota</taxon>
        <taxon>Neoptera</taxon>
        <taxon>Endopterygota</taxon>
        <taxon>Diptera</taxon>
        <taxon>Brachycera</taxon>
        <taxon>Muscomorpha</taxon>
        <taxon>Ephydroidea</taxon>
        <taxon>Drosophilidae</taxon>
        <taxon>Drosophila</taxon>
        <taxon>Sophophora</taxon>
    </lineage>
</organism>
<sequence length="172" mass="19128">MNYICVTLLIVLFLWLVEARPWWPHTQDTTYDASLDPLVWSRAFVQDTVRKSRTNHHHTKPHYGRRKILKNTWWQEPQDYMKRKHYRTGKNLSGRRRPSAHNEQVAEADLQRVTRGLGGFDFGGKFGGLGGGLGGLKGGFGGLGHGFGGGFGGLGHGFGGGLGSFKGLFNKF</sequence>
<feature type="signal peptide" evidence="1">
    <location>
        <begin position="1"/>
        <end position="19"/>
    </location>
</feature>
<feature type="chain" id="PRO_5006457905" evidence="1">
    <location>
        <begin position="20"/>
        <end position="172"/>
    </location>
</feature>